<dbReference type="RefSeq" id="WP_146995817.1">
    <property type="nucleotide sequence ID" value="NZ_AP019831.1"/>
</dbReference>
<name>A0A510JXH6_9FUSO</name>
<dbReference type="AlphaFoldDB" id="A0A510JXH6"/>
<dbReference type="Gene3D" id="3.40.1180.10">
    <property type="entry name" value="Decaprenyl diphosphate synthase-like"/>
    <property type="match status" value="1"/>
</dbReference>
<dbReference type="OrthoDB" id="4191603at2"/>
<keyword evidence="2" id="KW-0479">Metal-binding</keyword>
<dbReference type="GO" id="GO:0016094">
    <property type="term" value="P:polyprenol biosynthetic process"/>
    <property type="evidence" value="ECO:0007669"/>
    <property type="project" value="TreeGrafter"/>
</dbReference>
<comment type="subunit">
    <text evidence="2">Homodimer.</text>
</comment>
<dbReference type="PANTHER" id="PTHR10291:SF0">
    <property type="entry name" value="DEHYDRODOLICHYL DIPHOSPHATE SYNTHASE 2"/>
    <property type="match status" value="1"/>
</dbReference>
<dbReference type="STRING" id="1122173.GCA_000482505_01952"/>
<keyword evidence="6" id="KW-1185">Reference proteome</keyword>
<proteinExistence type="inferred from homology"/>
<feature type="binding site" evidence="2">
    <location>
        <begin position="18"/>
        <end position="21"/>
    </location>
    <ligand>
        <name>substrate</name>
    </ligand>
</feature>
<reference evidence="4 5" key="2">
    <citation type="submission" date="2019-07" db="EMBL/GenBank/DDBJ databases">
        <title>Complete Genome Sequence of Leptotrichia trevisanii Strain JMUB3935.</title>
        <authorList>
            <person name="Watanabe S."/>
            <person name="Cui L."/>
        </authorList>
    </citation>
    <scope>NUCLEOTIDE SEQUENCE [LARGE SCALE GENOMIC DNA]</scope>
    <source>
        <strain evidence="4 5">JMUB3935</strain>
    </source>
</reference>
<feature type="binding site" evidence="2">
    <location>
        <begin position="62"/>
        <end position="64"/>
    </location>
    <ligand>
        <name>substrate</name>
    </ligand>
</feature>
<feature type="binding site" evidence="2">
    <location>
        <position position="236"/>
    </location>
    <ligand>
        <name>Mg(2+)</name>
        <dbReference type="ChEBI" id="CHEBI:18420"/>
    </ligand>
</feature>
<accession>A0A510JXH6</accession>
<feature type="binding site" evidence="2">
    <location>
        <position position="66"/>
    </location>
    <ligand>
        <name>substrate</name>
    </ligand>
</feature>
<evidence type="ECO:0000313" key="6">
    <source>
        <dbReference type="Proteomes" id="UP000422644"/>
    </source>
</evidence>
<dbReference type="GO" id="GO:0000287">
    <property type="term" value="F:magnesium ion binding"/>
    <property type="evidence" value="ECO:0007669"/>
    <property type="project" value="UniProtKB-UniRule"/>
</dbReference>
<comment type="function">
    <text evidence="2">Catalyzes the condensation of isopentenyl diphosphate (IPP) with allylic pyrophosphates generating different type of terpenoids.</text>
</comment>
<protein>
    <recommendedName>
        <fullName evidence="2">Isoprenyl transferase</fullName>
        <ecNumber evidence="2">2.5.1.-</ecNumber>
    </recommendedName>
</protein>
<dbReference type="GO" id="GO:0045547">
    <property type="term" value="F:ditrans,polycis-polyprenyl diphosphate synthase [(2E,6E)-farnesyl diphosphate specific] activity"/>
    <property type="evidence" value="ECO:0007669"/>
    <property type="project" value="TreeGrafter"/>
</dbReference>
<keyword evidence="1 2" id="KW-0808">Transferase</keyword>
<comment type="similarity">
    <text evidence="2">Belongs to the UPP synthase family.</text>
</comment>
<evidence type="ECO:0000256" key="2">
    <source>
        <dbReference type="HAMAP-Rule" id="MF_01139"/>
    </source>
</evidence>
<organism evidence="3 6">
    <name type="scientific">Leptotrichia trevisanii</name>
    <dbReference type="NCBI Taxonomy" id="109328"/>
    <lineage>
        <taxon>Bacteria</taxon>
        <taxon>Fusobacteriati</taxon>
        <taxon>Fusobacteriota</taxon>
        <taxon>Fusobacteriia</taxon>
        <taxon>Fusobacteriales</taxon>
        <taxon>Leptotrichiaceae</taxon>
        <taxon>Leptotrichia</taxon>
    </lineage>
</organism>
<dbReference type="PROSITE" id="PS01066">
    <property type="entry name" value="UPP_SYNTHASE"/>
    <property type="match status" value="1"/>
</dbReference>
<keyword evidence="2" id="KW-0460">Magnesium</keyword>
<feature type="binding site" evidence="2">
    <location>
        <position position="30"/>
    </location>
    <ligand>
        <name>substrate</name>
    </ligand>
</feature>
<comment type="cofactor">
    <cofactor evidence="2">
        <name>Mg(2+)</name>
        <dbReference type="ChEBI" id="CHEBI:18420"/>
    </cofactor>
    <text evidence="2">Binds 2 magnesium ions per subunit.</text>
</comment>
<evidence type="ECO:0000313" key="3">
    <source>
        <dbReference type="EMBL" id="BBM44079.1"/>
    </source>
</evidence>
<feature type="binding site" evidence="2">
    <location>
        <position position="217"/>
    </location>
    <ligand>
        <name>substrate</name>
    </ligand>
</feature>
<dbReference type="EC" id="2.5.1.-" evidence="2"/>
<evidence type="ECO:0000313" key="4">
    <source>
        <dbReference type="EMBL" id="BBM51228.1"/>
    </source>
</evidence>
<dbReference type="Proteomes" id="UP000321378">
    <property type="component" value="Chromosome"/>
</dbReference>
<dbReference type="EMBL" id="AP019840">
    <property type="protein sequence ID" value="BBM51228.1"/>
    <property type="molecule type" value="Genomic_DNA"/>
</dbReference>
<dbReference type="HAMAP" id="MF_01139">
    <property type="entry name" value="ISPT"/>
    <property type="match status" value="1"/>
</dbReference>
<dbReference type="InterPro" id="IPR018520">
    <property type="entry name" value="UPP_synth-like_CS"/>
</dbReference>
<reference evidence="3 6" key="1">
    <citation type="submission" date="2019-07" db="EMBL/GenBank/DDBJ databases">
        <title>Complete Genome Sequence of Leptotrichia trevisanii Strain JMUB3870.</title>
        <authorList>
            <person name="Watanabe S."/>
            <person name="Cui L."/>
        </authorList>
    </citation>
    <scope>NUCLEOTIDE SEQUENCE [LARGE SCALE GENOMIC DNA]</scope>
    <source>
        <strain evidence="3 6">JMUB3870</strain>
    </source>
</reference>
<dbReference type="EMBL" id="AP019831">
    <property type="protein sequence ID" value="BBM44079.1"/>
    <property type="molecule type" value="Genomic_DNA"/>
</dbReference>
<feature type="binding site" evidence="2">
    <location>
        <position position="17"/>
    </location>
    <ligand>
        <name>Mg(2+)</name>
        <dbReference type="ChEBI" id="CHEBI:18420"/>
    </ligand>
</feature>
<dbReference type="InterPro" id="IPR001441">
    <property type="entry name" value="UPP_synth-like"/>
</dbReference>
<dbReference type="NCBIfam" id="TIGR00055">
    <property type="entry name" value="uppS"/>
    <property type="match status" value="1"/>
</dbReference>
<feature type="binding site" evidence="2">
    <location>
        <position position="34"/>
    </location>
    <ligand>
        <name>substrate</name>
    </ligand>
</feature>
<feature type="binding site" evidence="2">
    <location>
        <position position="68"/>
    </location>
    <ligand>
        <name>substrate</name>
    </ligand>
</feature>
<dbReference type="SUPFAM" id="SSF64005">
    <property type="entry name" value="Undecaprenyl diphosphate synthase"/>
    <property type="match status" value="1"/>
</dbReference>
<gene>
    <name evidence="3" type="ORF">JMUB3870_0178</name>
    <name evidence="4" type="ORF">JMUB3935_0187</name>
</gene>
<feature type="active site" evidence="2">
    <location>
        <position position="17"/>
    </location>
</feature>
<dbReference type="Pfam" id="PF01255">
    <property type="entry name" value="Prenyltransf"/>
    <property type="match status" value="1"/>
</dbReference>
<evidence type="ECO:0000256" key="1">
    <source>
        <dbReference type="ARBA" id="ARBA00022679"/>
    </source>
</evidence>
<feature type="active site" description="Proton acceptor" evidence="2">
    <location>
        <position position="65"/>
    </location>
</feature>
<feature type="binding site" evidence="2">
    <location>
        <position position="22"/>
    </location>
    <ligand>
        <name>substrate</name>
    </ligand>
</feature>
<dbReference type="PANTHER" id="PTHR10291">
    <property type="entry name" value="DEHYDRODOLICHYL DIPHOSPHATE SYNTHASE FAMILY MEMBER"/>
    <property type="match status" value="1"/>
</dbReference>
<dbReference type="Proteomes" id="UP000422644">
    <property type="component" value="Chromosome"/>
</dbReference>
<dbReference type="InterPro" id="IPR036424">
    <property type="entry name" value="UPP_synth-like_sf"/>
</dbReference>
<evidence type="ECO:0000313" key="5">
    <source>
        <dbReference type="Proteomes" id="UP000321378"/>
    </source>
</evidence>
<dbReference type="CDD" id="cd00475">
    <property type="entry name" value="Cis_IPPS"/>
    <property type="match status" value="1"/>
</dbReference>
<dbReference type="FunFam" id="3.40.1180.10:FF:000001">
    <property type="entry name" value="(2E,6E)-farnesyl-diphosphate-specific ditrans,polycis-undecaprenyl-diphosphate synthase"/>
    <property type="match status" value="1"/>
</dbReference>
<sequence length="272" mass="31585">MDRDELVIPKHIAIIMDGNGRWAKERGKIRLEGHRAGANSLEKILKYAGSIGVKYLTVYAFSTENWKRPKKEVNGLMDLFAKYLDKEKKNLKKQGVRLLVTGAKENISQKLSKKIEETEDYLADCENIVFNIAFNYGGRREIVDAVNKVLQTKLLDKSNETAEEQFNNENNGLNVTEKVVNGFVDKKESLENMKITEEEFSKFMYRPEVPDPELVIRTSGEFRISNFLLWEIAYSEFYITDVYWPDFDEKELDKAILSFNKRDRRYGGLNVK</sequence>
<feature type="binding site" evidence="2">
    <location>
        <begin position="223"/>
        <end position="225"/>
    </location>
    <ligand>
        <name>substrate</name>
    </ligand>
</feature>